<dbReference type="InterPro" id="IPR007484">
    <property type="entry name" value="Peptidase_M28"/>
</dbReference>
<name>A0A4Y9YNS3_9AGAM</name>
<keyword evidence="22" id="KW-1185">Reference proteome</keyword>
<evidence type="ECO:0000256" key="10">
    <source>
        <dbReference type="ARBA" id="ARBA00022833"/>
    </source>
</evidence>
<evidence type="ECO:0000256" key="14">
    <source>
        <dbReference type="ARBA" id="ARBA00023180"/>
    </source>
</evidence>
<dbReference type="Proteomes" id="UP000298327">
    <property type="component" value="Unassembled WGS sequence"/>
</dbReference>
<feature type="domain" description="Vacuolar membrane protease transmembrane" evidence="20">
    <location>
        <begin position="465"/>
        <end position="612"/>
    </location>
</feature>
<evidence type="ECO:0000256" key="16">
    <source>
        <dbReference type="SAM" id="MobiDB-lite"/>
    </source>
</evidence>
<dbReference type="Pfam" id="PF22250">
    <property type="entry name" value="PFF1_C"/>
    <property type="match status" value="1"/>
</dbReference>
<evidence type="ECO:0000256" key="8">
    <source>
        <dbReference type="ARBA" id="ARBA00022723"/>
    </source>
</evidence>
<dbReference type="Gene3D" id="3.40.630.10">
    <property type="entry name" value="Zn peptidases"/>
    <property type="match status" value="1"/>
</dbReference>
<keyword evidence="15" id="KW-0732">Signal</keyword>
<evidence type="ECO:0000313" key="21">
    <source>
        <dbReference type="EMBL" id="TFY63448.1"/>
    </source>
</evidence>
<proteinExistence type="inferred from homology"/>
<dbReference type="GO" id="GO:0006508">
    <property type="term" value="P:proteolysis"/>
    <property type="evidence" value="ECO:0007669"/>
    <property type="project" value="UniProtKB-KW"/>
</dbReference>
<comment type="cofactor">
    <cofactor evidence="1">
        <name>Zn(2+)</name>
        <dbReference type="ChEBI" id="CHEBI:29105"/>
    </cofactor>
</comment>
<dbReference type="EMBL" id="SEOQ01000414">
    <property type="protein sequence ID" value="TFY63448.1"/>
    <property type="molecule type" value="Genomic_DNA"/>
</dbReference>
<evidence type="ECO:0000259" key="18">
    <source>
        <dbReference type="Pfam" id="PF04389"/>
    </source>
</evidence>
<keyword evidence="12" id="KW-0482">Metalloprotease</keyword>
<dbReference type="GO" id="GO:0046872">
    <property type="term" value="F:metal ion binding"/>
    <property type="evidence" value="ECO:0007669"/>
    <property type="project" value="UniProtKB-KW"/>
</dbReference>
<dbReference type="PANTHER" id="PTHR12147:SF58">
    <property type="entry name" value="VACUOLAR MEMBRANE PROTEASE"/>
    <property type="match status" value="1"/>
</dbReference>
<dbReference type="EC" id="3.4.-.-" evidence="15"/>
<evidence type="ECO:0000256" key="1">
    <source>
        <dbReference type="ARBA" id="ARBA00001947"/>
    </source>
</evidence>
<keyword evidence="7 17" id="KW-0812">Transmembrane</keyword>
<evidence type="ECO:0000256" key="2">
    <source>
        <dbReference type="ARBA" id="ARBA00003273"/>
    </source>
</evidence>
<organism evidence="21 22">
    <name type="scientific">Dentipellis fragilis</name>
    <dbReference type="NCBI Taxonomy" id="205917"/>
    <lineage>
        <taxon>Eukaryota</taxon>
        <taxon>Fungi</taxon>
        <taxon>Dikarya</taxon>
        <taxon>Basidiomycota</taxon>
        <taxon>Agaricomycotina</taxon>
        <taxon>Agaricomycetes</taxon>
        <taxon>Russulales</taxon>
        <taxon>Hericiaceae</taxon>
        <taxon>Dentipellis</taxon>
    </lineage>
</organism>
<accession>A0A4Y9YNS3</accession>
<comment type="subcellular location">
    <subcellularLocation>
        <location evidence="3">Vacuole membrane</location>
        <topology evidence="3">Multi-pass membrane protein</topology>
    </subcellularLocation>
</comment>
<evidence type="ECO:0000256" key="15">
    <source>
        <dbReference type="RuleBase" id="RU361240"/>
    </source>
</evidence>
<feature type="transmembrane region" description="Helical" evidence="17">
    <location>
        <begin position="703"/>
        <end position="721"/>
    </location>
</feature>
<evidence type="ECO:0000256" key="4">
    <source>
        <dbReference type="ARBA" id="ARBA00010918"/>
    </source>
</evidence>
<dbReference type="Pfam" id="PF04389">
    <property type="entry name" value="Peptidase_M28"/>
    <property type="match status" value="1"/>
</dbReference>
<comment type="function">
    <text evidence="2">May be involved in vacuolar sorting and osmoregulation.</text>
</comment>
<feature type="region of interest" description="Disordered" evidence="16">
    <location>
        <begin position="587"/>
        <end position="611"/>
    </location>
</feature>
<evidence type="ECO:0000256" key="17">
    <source>
        <dbReference type="SAM" id="Phobius"/>
    </source>
</evidence>
<dbReference type="OrthoDB" id="76293at2759"/>
<evidence type="ECO:0000259" key="19">
    <source>
        <dbReference type="Pfam" id="PF22250"/>
    </source>
</evidence>
<feature type="domain" description="Vacuolar membrane protease C-terminal" evidence="19">
    <location>
        <begin position="771"/>
        <end position="1015"/>
    </location>
</feature>
<dbReference type="Pfam" id="PF22251">
    <property type="entry name" value="PFF1_TM"/>
    <property type="match status" value="1"/>
</dbReference>
<dbReference type="STRING" id="205917.A0A4Y9YNS3"/>
<evidence type="ECO:0000256" key="3">
    <source>
        <dbReference type="ARBA" id="ARBA00004128"/>
    </source>
</evidence>
<keyword evidence="11 17" id="KW-1133">Transmembrane helix</keyword>
<dbReference type="SUPFAM" id="SSF53187">
    <property type="entry name" value="Zn-dependent exopeptidases"/>
    <property type="match status" value="1"/>
</dbReference>
<feature type="domain" description="Peptidase M28" evidence="18">
    <location>
        <begin position="122"/>
        <end position="330"/>
    </location>
</feature>
<keyword evidence="10 15" id="KW-0862">Zinc</keyword>
<evidence type="ECO:0000259" key="20">
    <source>
        <dbReference type="Pfam" id="PF22251"/>
    </source>
</evidence>
<protein>
    <recommendedName>
        <fullName evidence="15">Peptide hydrolase</fullName>
        <ecNumber evidence="15">3.4.-.-</ecNumber>
    </recommendedName>
</protein>
<dbReference type="PANTHER" id="PTHR12147">
    <property type="entry name" value="METALLOPEPTIDASE M28 FAMILY MEMBER"/>
    <property type="match status" value="1"/>
</dbReference>
<keyword evidence="8 15" id="KW-0479">Metal-binding</keyword>
<dbReference type="GO" id="GO:0005774">
    <property type="term" value="C:vacuolar membrane"/>
    <property type="evidence" value="ECO:0007669"/>
    <property type="project" value="UniProtKB-SubCell"/>
</dbReference>
<dbReference type="GO" id="GO:0008235">
    <property type="term" value="F:metalloexopeptidase activity"/>
    <property type="evidence" value="ECO:0007669"/>
    <property type="project" value="InterPro"/>
</dbReference>
<evidence type="ECO:0000256" key="5">
    <source>
        <dbReference type="ARBA" id="ARBA00022554"/>
    </source>
</evidence>
<reference evidence="21 22" key="1">
    <citation type="submission" date="2019-02" db="EMBL/GenBank/DDBJ databases">
        <title>Genome sequencing of the rare red list fungi Dentipellis fragilis.</title>
        <authorList>
            <person name="Buettner E."/>
            <person name="Kellner H."/>
        </authorList>
    </citation>
    <scope>NUCLEOTIDE SEQUENCE [LARGE SCALE GENOMIC DNA]</scope>
    <source>
        <strain evidence="21 22">DSM 105465</strain>
    </source>
</reference>
<evidence type="ECO:0000313" key="22">
    <source>
        <dbReference type="Proteomes" id="UP000298327"/>
    </source>
</evidence>
<feature type="transmembrane region" description="Helical" evidence="17">
    <location>
        <begin position="636"/>
        <end position="662"/>
    </location>
</feature>
<dbReference type="InterPro" id="IPR045175">
    <property type="entry name" value="M28_fam"/>
</dbReference>
<evidence type="ECO:0000256" key="11">
    <source>
        <dbReference type="ARBA" id="ARBA00022989"/>
    </source>
</evidence>
<keyword evidence="6 15" id="KW-0645">Protease</keyword>
<keyword evidence="14" id="KW-0325">Glycoprotein</keyword>
<feature type="transmembrane region" description="Helical" evidence="17">
    <location>
        <begin position="466"/>
        <end position="485"/>
    </location>
</feature>
<dbReference type="InterPro" id="IPR053975">
    <property type="entry name" value="PFF1_C"/>
</dbReference>
<feature type="transmembrane region" description="Helical" evidence="17">
    <location>
        <begin position="555"/>
        <end position="573"/>
    </location>
</feature>
<evidence type="ECO:0000256" key="7">
    <source>
        <dbReference type="ARBA" id="ARBA00022692"/>
    </source>
</evidence>
<dbReference type="AlphaFoldDB" id="A0A4Y9YNS3"/>
<feature type="transmembrane region" description="Helical" evidence="17">
    <location>
        <begin position="530"/>
        <end position="549"/>
    </location>
</feature>
<feature type="transmembrane region" description="Helical" evidence="17">
    <location>
        <begin position="674"/>
        <end position="696"/>
    </location>
</feature>
<evidence type="ECO:0000256" key="12">
    <source>
        <dbReference type="ARBA" id="ARBA00023049"/>
    </source>
</evidence>
<dbReference type="InterPro" id="IPR053976">
    <property type="entry name" value="PFF1_TM"/>
</dbReference>
<comment type="caution">
    <text evidence="21">The sequence shown here is derived from an EMBL/GenBank/DDBJ whole genome shotgun (WGS) entry which is preliminary data.</text>
</comment>
<evidence type="ECO:0000256" key="9">
    <source>
        <dbReference type="ARBA" id="ARBA00022801"/>
    </source>
</evidence>
<evidence type="ECO:0000256" key="13">
    <source>
        <dbReference type="ARBA" id="ARBA00023136"/>
    </source>
</evidence>
<gene>
    <name evidence="21" type="ORF">EVG20_g6309</name>
</gene>
<feature type="transmembrane region" description="Helical" evidence="17">
    <location>
        <begin position="497"/>
        <end position="518"/>
    </location>
</feature>
<feature type="chain" id="PRO_5021511658" description="Peptide hydrolase" evidence="15">
    <location>
        <begin position="27"/>
        <end position="1022"/>
    </location>
</feature>
<evidence type="ECO:0000256" key="6">
    <source>
        <dbReference type="ARBA" id="ARBA00022670"/>
    </source>
</evidence>
<comment type="similarity">
    <text evidence="4 15">Belongs to the peptidase M28 family.</text>
</comment>
<keyword evidence="5" id="KW-0926">Vacuole</keyword>
<keyword evidence="9 15" id="KW-0378">Hydrolase</keyword>
<feature type="transmembrane region" description="Helical" evidence="17">
    <location>
        <begin position="398"/>
        <end position="416"/>
    </location>
</feature>
<feature type="signal peptide" evidence="15">
    <location>
        <begin position="1"/>
        <end position="26"/>
    </location>
</feature>
<keyword evidence="13 17" id="KW-0472">Membrane</keyword>
<sequence>MFSDHPTATTLLLVVLYCVIYGGLYAADQVPATPDYNTRQADGIDLEEAFLDLQTIAARPHPYNSRANDRARAYILDRVYEIAKDHTHVHVEDDRQTTASFIDGTHAAYFESSNVLVKVDGLEDSNESAAILFSAHLDSVSTAPGVTDDGMATVGLVQMVSYFAEHRPRRTALFNINNGEEDGLHGSQTFIKHPWANLTAAFLNFEGAGAGGRPLLFRATPPPSDSLDLLSFFTRPHLKHPHANALTADAFARGIVRSETDFAVYSGPLPHTINYSDYTANQNDEKSDSGENRMKTRAYRGPGLGLPGADVAFYKNRARYHTPDDTIWAMGGDGEGARRSLWAVMDIMRGPGSGILNSDPKASNRSADGRVEEGEPVIYFELFASHLIVLSRSVVFKIYIALLVAGPVTLIALRFYSSNRRNITPKALSGDLVSDAAALDVANGKWSRLGHRAGRAWTRNAGHARFWLALVLAIAAQAVLVTGYVKINPYIIHSRPLPVVLSMVTLSYLTVVLPFMFSSSTAPNTQTHESLFGLYVFTWFLLLCATILVHKAGILGLYWLAVWNICAGLGLVISTGEQALERVDSSAGSVVNNTGEEPISPAEEDDHTSETTPLIARSQEHPVTAGNPDTKNEGHILWTLAEVLATVPAPVVLIGTIMFLWVGSMGQTAVDGGWVGIVYIPLALLSLFVVFPVVPFVHTLHRWLTYLLAVVFVISTVYAWLSFPFDHDGGKFKVFWGQKVELGNLTATTRRTSWLGTAPTNTYGGELRAQKAITQLTATAGYVGRVAKDLPSSWTGENMECEDGQVRPGLTTCSWAVEQAFFPNPAQPSSQAIEAQQSDDIWIRANATRLATESARFEIAGTNTRACRLYMDSRKIVRYRVLLSGAKSELDDGAWQEHEIPKGLDIKEIRLWSRTWGRRFVVEVLWDDEASSQGGAPEKKDDAMYGRIACEWAEYSGPWSKSSLDHLHRLKKQGEDDDGESEQYTDGARIPSLEESLMFMPPWATVSKADDGLVEAVAGFVL</sequence>